<organism evidence="2 3">
    <name type="scientific">Dorcoceras hygrometricum</name>
    <dbReference type="NCBI Taxonomy" id="472368"/>
    <lineage>
        <taxon>Eukaryota</taxon>
        <taxon>Viridiplantae</taxon>
        <taxon>Streptophyta</taxon>
        <taxon>Embryophyta</taxon>
        <taxon>Tracheophyta</taxon>
        <taxon>Spermatophyta</taxon>
        <taxon>Magnoliopsida</taxon>
        <taxon>eudicotyledons</taxon>
        <taxon>Gunneridae</taxon>
        <taxon>Pentapetalae</taxon>
        <taxon>asterids</taxon>
        <taxon>lamiids</taxon>
        <taxon>Lamiales</taxon>
        <taxon>Gesneriaceae</taxon>
        <taxon>Didymocarpoideae</taxon>
        <taxon>Trichosporeae</taxon>
        <taxon>Loxocarpinae</taxon>
        <taxon>Dorcoceras</taxon>
    </lineage>
</organism>
<protein>
    <submittedName>
        <fullName evidence="2">Uncharacterized protein</fullName>
    </submittedName>
</protein>
<evidence type="ECO:0000313" key="2">
    <source>
        <dbReference type="EMBL" id="KZV49357.1"/>
    </source>
</evidence>
<dbReference type="EMBL" id="KQ993064">
    <property type="protein sequence ID" value="KZV49357.1"/>
    <property type="molecule type" value="Genomic_DNA"/>
</dbReference>
<feature type="compositionally biased region" description="Polar residues" evidence="1">
    <location>
        <begin position="24"/>
        <end position="35"/>
    </location>
</feature>
<evidence type="ECO:0000256" key="1">
    <source>
        <dbReference type="SAM" id="MobiDB-lite"/>
    </source>
</evidence>
<evidence type="ECO:0000313" key="3">
    <source>
        <dbReference type="Proteomes" id="UP000250235"/>
    </source>
</evidence>
<sequence>MTSDDAYLTAGQPVARNYQLVSPADQSVASDIQQPSRPPAGQSAASTSSPPADIPAASTSHQLEAVAATNNGQHQFTTADPVVATHPATQGEQQSNPIGLDLRWNRNHPSEQVIGNFESPVRTRGQLSNFERC</sequence>
<accession>A0A2Z7CTS6</accession>
<feature type="region of interest" description="Disordered" evidence="1">
    <location>
        <begin position="1"/>
        <end position="98"/>
    </location>
</feature>
<gene>
    <name evidence="2" type="ORF">F511_37743</name>
</gene>
<dbReference type="AlphaFoldDB" id="A0A2Z7CTS6"/>
<feature type="compositionally biased region" description="Polar residues" evidence="1">
    <location>
        <begin position="57"/>
        <end position="78"/>
    </location>
</feature>
<reference evidence="2 3" key="1">
    <citation type="journal article" date="2015" name="Proc. Natl. Acad. Sci. U.S.A.">
        <title>The resurrection genome of Boea hygrometrica: A blueprint for survival of dehydration.</title>
        <authorList>
            <person name="Xiao L."/>
            <person name="Yang G."/>
            <person name="Zhang L."/>
            <person name="Yang X."/>
            <person name="Zhao S."/>
            <person name="Ji Z."/>
            <person name="Zhou Q."/>
            <person name="Hu M."/>
            <person name="Wang Y."/>
            <person name="Chen M."/>
            <person name="Xu Y."/>
            <person name="Jin H."/>
            <person name="Xiao X."/>
            <person name="Hu G."/>
            <person name="Bao F."/>
            <person name="Hu Y."/>
            <person name="Wan P."/>
            <person name="Li L."/>
            <person name="Deng X."/>
            <person name="Kuang T."/>
            <person name="Xiang C."/>
            <person name="Zhu J.K."/>
            <person name="Oliver M.J."/>
            <person name="He Y."/>
        </authorList>
    </citation>
    <scope>NUCLEOTIDE SEQUENCE [LARGE SCALE GENOMIC DNA]</scope>
    <source>
        <strain evidence="3">cv. XS01</strain>
    </source>
</reference>
<feature type="compositionally biased region" description="Polar residues" evidence="1">
    <location>
        <begin position="87"/>
        <end position="97"/>
    </location>
</feature>
<dbReference type="Proteomes" id="UP000250235">
    <property type="component" value="Unassembled WGS sequence"/>
</dbReference>
<name>A0A2Z7CTS6_9LAMI</name>
<keyword evidence="3" id="KW-1185">Reference proteome</keyword>
<proteinExistence type="predicted"/>